<keyword evidence="3" id="KW-0813">Transport</keyword>
<feature type="transmembrane region" description="Helical" evidence="8">
    <location>
        <begin position="62"/>
        <end position="82"/>
    </location>
</feature>
<dbReference type="CDD" id="cd06550">
    <property type="entry name" value="TM_ABC_iron-siderophores_like"/>
    <property type="match status" value="1"/>
</dbReference>
<keyword evidence="6 8" id="KW-1133">Transmembrane helix</keyword>
<feature type="transmembrane region" description="Helical" evidence="8">
    <location>
        <begin position="197"/>
        <end position="217"/>
    </location>
</feature>
<organism evidence="9 10">
    <name type="scientific">Candidatus Reconcilbacillus cellulovorans</name>
    <dbReference type="NCBI Taxonomy" id="1906605"/>
    <lineage>
        <taxon>Bacteria</taxon>
        <taxon>Bacillati</taxon>
        <taxon>Bacillota</taxon>
        <taxon>Bacilli</taxon>
        <taxon>Bacillales</taxon>
        <taxon>Paenibacillaceae</taxon>
        <taxon>Candidatus Reconcilbacillus</taxon>
    </lineage>
</organism>
<gene>
    <name evidence="9" type="ORF">BLM47_05375</name>
</gene>
<dbReference type="PANTHER" id="PTHR30472">
    <property type="entry name" value="FERRIC ENTEROBACTIN TRANSPORT SYSTEM PERMEASE PROTEIN"/>
    <property type="match status" value="1"/>
</dbReference>
<proteinExistence type="inferred from homology"/>
<feature type="transmembrane region" description="Helical" evidence="8">
    <location>
        <begin position="119"/>
        <end position="143"/>
    </location>
</feature>
<comment type="similarity">
    <text evidence="2">Belongs to the binding-protein-dependent transport system permease family. FecCD subfamily.</text>
</comment>
<name>A0A2A6E1Z6_9BACL</name>
<dbReference type="Gene3D" id="1.10.3470.10">
    <property type="entry name" value="ABC transporter involved in vitamin B12 uptake, BtuC"/>
    <property type="match status" value="1"/>
</dbReference>
<dbReference type="Proteomes" id="UP000243688">
    <property type="component" value="Unassembled WGS sequence"/>
</dbReference>
<sequence>MRQRAIVRRQRILLVIMLGLIALTFVVGMGWGYASLSFDRLLPVLLGKGTAKEQFVLYSIRLPRLAVTLLAGMALALSGALLQGLMRNNLADPGIVGINAGAGVGVALYFLFFPAQADSFVYVLPLVAFFGACLTAALIYLFASRRGTGIQPIRLVLVGVGFSLALSGTMVVLITSADPFQVDFIARWLTGSVWGTDWPFVWALLPWLLVLVPVALLKTRSLDMLGLGDVAATGAGVPVERERLLLLLAAVGLAASAVAVTGGISFIGLMAPHIARALVGPRYGLMLPLAVLVGGWLLVAADIVGRNLADGIPAGIMVSLIGAPYFVYLLLKK</sequence>
<dbReference type="FunFam" id="1.10.3470.10:FF:000001">
    <property type="entry name" value="Vitamin B12 ABC transporter permease BtuC"/>
    <property type="match status" value="1"/>
</dbReference>
<comment type="caution">
    <text evidence="9">The sequence shown here is derived from an EMBL/GenBank/DDBJ whole genome shotgun (WGS) entry which is preliminary data.</text>
</comment>
<dbReference type="Pfam" id="PF01032">
    <property type="entry name" value="FecCD"/>
    <property type="match status" value="1"/>
</dbReference>
<evidence type="ECO:0000256" key="1">
    <source>
        <dbReference type="ARBA" id="ARBA00004651"/>
    </source>
</evidence>
<dbReference type="EMBL" id="MOXJ01000009">
    <property type="protein sequence ID" value="PDO10767.1"/>
    <property type="molecule type" value="Genomic_DNA"/>
</dbReference>
<evidence type="ECO:0000256" key="8">
    <source>
        <dbReference type="SAM" id="Phobius"/>
    </source>
</evidence>
<dbReference type="PANTHER" id="PTHR30472:SF69">
    <property type="entry name" value="HEME-IRON TRANSPORT SYSTEM PERMEASE PROTEIN ISDF-RELATED"/>
    <property type="match status" value="1"/>
</dbReference>
<dbReference type="SUPFAM" id="SSF81345">
    <property type="entry name" value="ABC transporter involved in vitamin B12 uptake, BtuC"/>
    <property type="match status" value="1"/>
</dbReference>
<feature type="transmembrane region" description="Helical" evidence="8">
    <location>
        <begin position="12"/>
        <end position="34"/>
    </location>
</feature>
<dbReference type="AlphaFoldDB" id="A0A2A6E1Z6"/>
<evidence type="ECO:0000256" key="3">
    <source>
        <dbReference type="ARBA" id="ARBA00022448"/>
    </source>
</evidence>
<evidence type="ECO:0000313" key="9">
    <source>
        <dbReference type="EMBL" id="PDO10767.1"/>
    </source>
</evidence>
<protein>
    <submittedName>
        <fullName evidence="9">Iron ABC transporter permease</fullName>
    </submittedName>
</protein>
<keyword evidence="5 8" id="KW-0812">Transmembrane</keyword>
<keyword evidence="4" id="KW-1003">Cell membrane</keyword>
<evidence type="ECO:0000256" key="7">
    <source>
        <dbReference type="ARBA" id="ARBA00023136"/>
    </source>
</evidence>
<keyword evidence="7 8" id="KW-0472">Membrane</keyword>
<evidence type="ECO:0000256" key="5">
    <source>
        <dbReference type="ARBA" id="ARBA00022692"/>
    </source>
</evidence>
<dbReference type="GO" id="GO:0005886">
    <property type="term" value="C:plasma membrane"/>
    <property type="evidence" value="ECO:0007669"/>
    <property type="project" value="UniProtKB-SubCell"/>
</dbReference>
<accession>A0A2A6E1Z6</accession>
<evidence type="ECO:0000313" key="10">
    <source>
        <dbReference type="Proteomes" id="UP000243688"/>
    </source>
</evidence>
<feature type="transmembrane region" description="Helical" evidence="8">
    <location>
        <begin position="244"/>
        <end position="271"/>
    </location>
</feature>
<feature type="transmembrane region" description="Helical" evidence="8">
    <location>
        <begin position="155"/>
        <end position="177"/>
    </location>
</feature>
<feature type="transmembrane region" description="Helical" evidence="8">
    <location>
        <begin position="283"/>
        <end position="304"/>
    </location>
</feature>
<feature type="transmembrane region" description="Helical" evidence="8">
    <location>
        <begin position="311"/>
        <end position="331"/>
    </location>
</feature>
<reference evidence="9 10" key="1">
    <citation type="submission" date="2016-12" db="EMBL/GenBank/DDBJ databases">
        <title>Candidatus Reconcilibacillus cellulovorans genome.</title>
        <authorList>
            <person name="Kolinko S."/>
            <person name="Wu Y.-W."/>
            <person name="Tachea F."/>
            <person name="Denzel E."/>
            <person name="Hiras J."/>
            <person name="Baecker N."/>
            <person name="Chan L.J."/>
            <person name="Eichorst S.A."/>
            <person name="Frey D."/>
            <person name="Adams P.D."/>
            <person name="Pray T."/>
            <person name="Tanjore D."/>
            <person name="Petzold C.J."/>
            <person name="Gladden J.M."/>
            <person name="Simmons B.A."/>
            <person name="Singer S.W."/>
        </authorList>
    </citation>
    <scope>NUCLEOTIDE SEQUENCE [LARGE SCALE GENOMIC DNA]</scope>
    <source>
        <strain evidence="9">JTherm</strain>
    </source>
</reference>
<feature type="transmembrane region" description="Helical" evidence="8">
    <location>
        <begin position="94"/>
        <end position="113"/>
    </location>
</feature>
<evidence type="ECO:0000256" key="2">
    <source>
        <dbReference type="ARBA" id="ARBA00007935"/>
    </source>
</evidence>
<dbReference type="GO" id="GO:0022857">
    <property type="term" value="F:transmembrane transporter activity"/>
    <property type="evidence" value="ECO:0007669"/>
    <property type="project" value="InterPro"/>
</dbReference>
<dbReference type="InterPro" id="IPR037294">
    <property type="entry name" value="ABC_BtuC-like"/>
</dbReference>
<comment type="subcellular location">
    <subcellularLocation>
        <location evidence="1">Cell membrane</location>
        <topology evidence="1">Multi-pass membrane protein</topology>
    </subcellularLocation>
</comment>
<evidence type="ECO:0000256" key="6">
    <source>
        <dbReference type="ARBA" id="ARBA00022989"/>
    </source>
</evidence>
<evidence type="ECO:0000256" key="4">
    <source>
        <dbReference type="ARBA" id="ARBA00022475"/>
    </source>
</evidence>
<dbReference type="GO" id="GO:0033214">
    <property type="term" value="P:siderophore-iron import into cell"/>
    <property type="evidence" value="ECO:0007669"/>
    <property type="project" value="TreeGrafter"/>
</dbReference>
<dbReference type="InterPro" id="IPR000522">
    <property type="entry name" value="ABC_transptr_permease_BtuC"/>
</dbReference>